<sequence length="94" mass="9568">MMAPGLDHTDTLCPPGCERHKHGGIAHPSGICPGAVLKSETMLDPTEPLPPCETQRIDGPAGVTVAAALPSAAPLCGPSPPDPTPIPPAPTHYH</sequence>
<evidence type="ECO:0000256" key="1">
    <source>
        <dbReference type="SAM" id="MobiDB-lite"/>
    </source>
</evidence>
<dbReference type="EMBL" id="JAINUG010000017">
    <property type="protein sequence ID" value="KAJ8412922.1"/>
    <property type="molecule type" value="Genomic_DNA"/>
</dbReference>
<feature type="region of interest" description="Disordered" evidence="1">
    <location>
        <begin position="1"/>
        <end position="30"/>
    </location>
</feature>
<accession>A0AAD7T1Y4</accession>
<organism evidence="2 3">
    <name type="scientific">Aldrovandia affinis</name>
    <dbReference type="NCBI Taxonomy" id="143900"/>
    <lineage>
        <taxon>Eukaryota</taxon>
        <taxon>Metazoa</taxon>
        <taxon>Chordata</taxon>
        <taxon>Craniata</taxon>
        <taxon>Vertebrata</taxon>
        <taxon>Euteleostomi</taxon>
        <taxon>Actinopterygii</taxon>
        <taxon>Neopterygii</taxon>
        <taxon>Teleostei</taxon>
        <taxon>Notacanthiformes</taxon>
        <taxon>Halosauridae</taxon>
        <taxon>Aldrovandia</taxon>
    </lineage>
</organism>
<feature type="compositionally biased region" description="Pro residues" evidence="1">
    <location>
        <begin position="77"/>
        <end position="94"/>
    </location>
</feature>
<gene>
    <name evidence="2" type="ORF">AAFF_G00105040</name>
</gene>
<protein>
    <submittedName>
        <fullName evidence="2">Uncharacterized protein</fullName>
    </submittedName>
</protein>
<keyword evidence="3" id="KW-1185">Reference proteome</keyword>
<reference evidence="2" key="1">
    <citation type="journal article" date="2023" name="Science">
        <title>Genome structures resolve the early diversification of teleost fishes.</title>
        <authorList>
            <person name="Parey E."/>
            <person name="Louis A."/>
            <person name="Montfort J."/>
            <person name="Bouchez O."/>
            <person name="Roques C."/>
            <person name="Iampietro C."/>
            <person name="Lluch J."/>
            <person name="Castinel A."/>
            <person name="Donnadieu C."/>
            <person name="Desvignes T."/>
            <person name="Floi Bucao C."/>
            <person name="Jouanno E."/>
            <person name="Wen M."/>
            <person name="Mejri S."/>
            <person name="Dirks R."/>
            <person name="Jansen H."/>
            <person name="Henkel C."/>
            <person name="Chen W.J."/>
            <person name="Zahm M."/>
            <person name="Cabau C."/>
            <person name="Klopp C."/>
            <person name="Thompson A.W."/>
            <person name="Robinson-Rechavi M."/>
            <person name="Braasch I."/>
            <person name="Lecointre G."/>
            <person name="Bobe J."/>
            <person name="Postlethwait J.H."/>
            <person name="Berthelot C."/>
            <person name="Roest Crollius H."/>
            <person name="Guiguen Y."/>
        </authorList>
    </citation>
    <scope>NUCLEOTIDE SEQUENCE</scope>
    <source>
        <strain evidence="2">NC1722</strain>
    </source>
</reference>
<proteinExistence type="predicted"/>
<comment type="caution">
    <text evidence="2">The sequence shown here is derived from an EMBL/GenBank/DDBJ whole genome shotgun (WGS) entry which is preliminary data.</text>
</comment>
<name>A0AAD7T1Y4_9TELE</name>
<feature type="region of interest" description="Disordered" evidence="1">
    <location>
        <begin position="72"/>
        <end position="94"/>
    </location>
</feature>
<evidence type="ECO:0000313" key="3">
    <source>
        <dbReference type="Proteomes" id="UP001221898"/>
    </source>
</evidence>
<dbReference type="Proteomes" id="UP001221898">
    <property type="component" value="Unassembled WGS sequence"/>
</dbReference>
<evidence type="ECO:0000313" key="2">
    <source>
        <dbReference type="EMBL" id="KAJ8412922.1"/>
    </source>
</evidence>
<dbReference type="AlphaFoldDB" id="A0AAD7T1Y4"/>